<dbReference type="Proteomes" id="UP000187203">
    <property type="component" value="Unassembled WGS sequence"/>
</dbReference>
<sequence length="472" mass="52790">MAFHSFLLIFTLLNLAIAGSHSTLTKGELHWKSVFPNTPMPKVLKDILPRPDSTKGARDGDALSNKCVNDDSQYADDGYDSLYEDSKKSRGHDHDPNNKGVNDDSQYADDGYDSLYEDSTKGPRDGDIPSNKGVNDDYQYADDRYDSLYKDSKESRAHDNDPNNKGVNDDSQYADDGYDSLYSKDTKNSRGHDNAPKNKGINDDSQYADDGYDSLYKDSAKGARDEGVPSNKYVDDPPTFRNQDSSGRKDDYDIAAIKETMYFFQEDLRAGRMMNLQRLAQKGDRTPFLPQQIADSIPISTNKLPEILKKFSIKAESSYGKGVRITVMNCERAEMRGEEKYCATSLESFVDLGVAMLGKNIMLLSHQLGKGLKNPLVTINRGMRNMGEKNIVCHKTKYPYAVFLCHSIKKTTVYDVPLVGIDGTKVNAVAVCHKDASGWSPNHIAFKFLKVKPGTVPICHFLRKDAIAWVRD</sequence>
<dbReference type="PANTHER" id="PTHR31236:SF37">
    <property type="entry name" value="BURP DOMAIN-CONTAINING PROTEIN 5-LIKE"/>
    <property type="match status" value="1"/>
</dbReference>
<keyword evidence="5" id="KW-1185">Reference proteome</keyword>
<name>A0A1R3G8R8_9ROSI</name>
<dbReference type="SMART" id="SM01045">
    <property type="entry name" value="BURP"/>
    <property type="match status" value="1"/>
</dbReference>
<feature type="compositionally biased region" description="Basic and acidic residues" evidence="1">
    <location>
        <begin position="47"/>
        <end position="61"/>
    </location>
</feature>
<feature type="domain" description="BURP" evidence="3">
    <location>
        <begin position="262"/>
        <end position="472"/>
    </location>
</feature>
<dbReference type="OrthoDB" id="10374648at2759"/>
<dbReference type="PROSITE" id="PS51277">
    <property type="entry name" value="BURP"/>
    <property type="match status" value="1"/>
</dbReference>
<feature type="compositionally biased region" description="Acidic residues" evidence="1">
    <location>
        <begin position="73"/>
        <end position="83"/>
    </location>
</feature>
<dbReference type="PANTHER" id="PTHR31236">
    <property type="entry name" value="BURP DOMAIN PROTEIN USPL1-LIKE"/>
    <property type="match status" value="1"/>
</dbReference>
<evidence type="ECO:0000259" key="3">
    <source>
        <dbReference type="PROSITE" id="PS51277"/>
    </source>
</evidence>
<protein>
    <recommendedName>
        <fullName evidence="3">BURP domain-containing protein</fullName>
    </recommendedName>
</protein>
<dbReference type="AlphaFoldDB" id="A0A1R3G8R8"/>
<feature type="chain" id="PRO_5012661310" description="BURP domain-containing protein" evidence="2">
    <location>
        <begin position="23"/>
        <end position="472"/>
    </location>
</feature>
<dbReference type="Pfam" id="PF03181">
    <property type="entry name" value="BURP"/>
    <property type="match status" value="1"/>
</dbReference>
<proteinExistence type="predicted"/>
<keyword evidence="2" id="KW-0732">Signal</keyword>
<evidence type="ECO:0000256" key="2">
    <source>
        <dbReference type="SAM" id="SignalP"/>
    </source>
</evidence>
<feature type="compositionally biased region" description="Basic and acidic residues" evidence="1">
    <location>
        <begin position="215"/>
        <end position="227"/>
    </location>
</feature>
<dbReference type="InterPro" id="IPR004873">
    <property type="entry name" value="BURP_dom"/>
</dbReference>
<organism evidence="4 5">
    <name type="scientific">Corchorus olitorius</name>
    <dbReference type="NCBI Taxonomy" id="93759"/>
    <lineage>
        <taxon>Eukaryota</taxon>
        <taxon>Viridiplantae</taxon>
        <taxon>Streptophyta</taxon>
        <taxon>Embryophyta</taxon>
        <taxon>Tracheophyta</taxon>
        <taxon>Spermatophyta</taxon>
        <taxon>Magnoliopsida</taxon>
        <taxon>eudicotyledons</taxon>
        <taxon>Gunneridae</taxon>
        <taxon>Pentapetalae</taxon>
        <taxon>rosids</taxon>
        <taxon>malvids</taxon>
        <taxon>Malvales</taxon>
        <taxon>Malvaceae</taxon>
        <taxon>Grewioideae</taxon>
        <taxon>Apeibeae</taxon>
        <taxon>Corchorus</taxon>
    </lineage>
</organism>
<feature type="region of interest" description="Disordered" evidence="1">
    <location>
        <begin position="152"/>
        <end position="248"/>
    </location>
</feature>
<evidence type="ECO:0000256" key="1">
    <source>
        <dbReference type="SAM" id="MobiDB-lite"/>
    </source>
</evidence>
<dbReference type="InterPro" id="IPR044816">
    <property type="entry name" value="BURP"/>
</dbReference>
<feature type="compositionally biased region" description="Basic and acidic residues" evidence="1">
    <location>
        <begin position="152"/>
        <end position="162"/>
    </location>
</feature>
<dbReference type="EMBL" id="AWUE01023260">
    <property type="protein sequence ID" value="OMO54410.1"/>
    <property type="molecule type" value="Genomic_DNA"/>
</dbReference>
<feature type="compositionally biased region" description="Basic and acidic residues" evidence="1">
    <location>
        <begin position="84"/>
        <end position="97"/>
    </location>
</feature>
<gene>
    <name evidence="4" type="ORF">COLO4_36497</name>
</gene>
<accession>A0A1R3G8R8</accession>
<reference evidence="5" key="1">
    <citation type="submission" date="2013-09" db="EMBL/GenBank/DDBJ databases">
        <title>Corchorus olitorius genome sequencing.</title>
        <authorList>
            <person name="Alam M."/>
            <person name="Haque M.S."/>
            <person name="Islam M.S."/>
            <person name="Emdad E.M."/>
            <person name="Islam M.M."/>
            <person name="Ahmed B."/>
            <person name="Halim A."/>
            <person name="Hossen Q.M.M."/>
            <person name="Hossain M.Z."/>
            <person name="Ahmed R."/>
            <person name="Khan M.M."/>
            <person name="Islam R."/>
            <person name="Rashid M.M."/>
            <person name="Khan S.A."/>
            <person name="Rahman M.S."/>
            <person name="Alam M."/>
            <person name="Yahiya A.S."/>
            <person name="Khan M.S."/>
            <person name="Azam M.S."/>
            <person name="Haque T."/>
            <person name="Lashkar M.Z.H."/>
            <person name="Akhand A.I."/>
            <person name="Morshed G."/>
            <person name="Roy S."/>
            <person name="Uddin K.S."/>
            <person name="Rabeya T."/>
            <person name="Hossain A.S."/>
            <person name="Chowdhury A."/>
            <person name="Snigdha A.R."/>
            <person name="Mortoza M.S."/>
            <person name="Matin S.A."/>
            <person name="Hoque S.M.E."/>
            <person name="Islam M.K."/>
            <person name="Roy D.K."/>
            <person name="Haider R."/>
            <person name="Moosa M.M."/>
            <person name="Elias S.M."/>
            <person name="Hasan A.M."/>
            <person name="Jahan S."/>
            <person name="Shafiuddin M."/>
            <person name="Mahmood N."/>
            <person name="Shommy N.S."/>
        </authorList>
    </citation>
    <scope>NUCLEOTIDE SEQUENCE [LARGE SCALE GENOMIC DNA]</scope>
    <source>
        <strain evidence="5">cv. O-4</strain>
    </source>
</reference>
<dbReference type="STRING" id="93759.A0A1R3G8R8"/>
<feature type="compositionally biased region" description="Basic and acidic residues" evidence="1">
    <location>
        <begin position="118"/>
        <end position="127"/>
    </location>
</feature>
<feature type="compositionally biased region" description="Acidic residues" evidence="1">
    <location>
        <begin position="106"/>
        <end position="116"/>
    </location>
</feature>
<evidence type="ECO:0000313" key="5">
    <source>
        <dbReference type="Proteomes" id="UP000187203"/>
    </source>
</evidence>
<evidence type="ECO:0000313" key="4">
    <source>
        <dbReference type="EMBL" id="OMO54410.1"/>
    </source>
</evidence>
<feature type="signal peptide" evidence="2">
    <location>
        <begin position="1"/>
        <end position="22"/>
    </location>
</feature>
<comment type="caution">
    <text evidence="4">The sequence shown here is derived from an EMBL/GenBank/DDBJ whole genome shotgun (WGS) entry which is preliminary data.</text>
</comment>
<feature type="region of interest" description="Disordered" evidence="1">
    <location>
        <begin position="47"/>
        <end position="140"/>
    </location>
</feature>
<feature type="compositionally biased region" description="Basic and acidic residues" evidence="1">
    <location>
        <begin position="182"/>
        <end position="202"/>
    </location>
</feature>